<keyword evidence="3" id="KW-1185">Reference proteome</keyword>
<feature type="chain" id="PRO_5004352908" description="Plant thionin family protein" evidence="1">
    <location>
        <begin position="27"/>
        <end position="77"/>
    </location>
</feature>
<accession>R0IE05</accession>
<evidence type="ECO:0000256" key="1">
    <source>
        <dbReference type="SAM" id="SignalP"/>
    </source>
</evidence>
<evidence type="ECO:0000313" key="2">
    <source>
        <dbReference type="EMBL" id="EOA36430.1"/>
    </source>
</evidence>
<name>R0IE05_9BRAS</name>
<reference evidence="3" key="1">
    <citation type="journal article" date="2013" name="Nat. Genet.">
        <title>The Capsella rubella genome and the genomic consequences of rapid mating system evolution.</title>
        <authorList>
            <person name="Slotte T."/>
            <person name="Hazzouri K.M."/>
            <person name="Agren J.A."/>
            <person name="Koenig D."/>
            <person name="Maumus F."/>
            <person name="Guo Y.L."/>
            <person name="Steige K."/>
            <person name="Platts A.E."/>
            <person name="Escobar J.S."/>
            <person name="Newman L.K."/>
            <person name="Wang W."/>
            <person name="Mandakova T."/>
            <person name="Vello E."/>
            <person name="Smith L.M."/>
            <person name="Henz S.R."/>
            <person name="Steffen J."/>
            <person name="Takuno S."/>
            <person name="Brandvain Y."/>
            <person name="Coop G."/>
            <person name="Andolfatto P."/>
            <person name="Hu T.T."/>
            <person name="Blanchette M."/>
            <person name="Clark R.M."/>
            <person name="Quesneville H."/>
            <person name="Nordborg M."/>
            <person name="Gaut B.S."/>
            <person name="Lysak M.A."/>
            <person name="Jenkins J."/>
            <person name="Grimwood J."/>
            <person name="Chapman J."/>
            <person name="Prochnik S."/>
            <person name="Shu S."/>
            <person name="Rokhsar D."/>
            <person name="Schmutz J."/>
            <person name="Weigel D."/>
            <person name="Wright S.I."/>
        </authorList>
    </citation>
    <scope>NUCLEOTIDE SEQUENCE [LARGE SCALE GENOMIC DNA]</scope>
    <source>
        <strain evidence="3">cv. Monte Gargano</strain>
    </source>
</reference>
<dbReference type="AlphaFoldDB" id="R0IE05"/>
<protein>
    <recommendedName>
        <fullName evidence="4">Plant thionin family protein</fullName>
    </recommendedName>
</protein>
<feature type="signal peptide" evidence="1">
    <location>
        <begin position="1"/>
        <end position="26"/>
    </location>
</feature>
<evidence type="ECO:0000313" key="3">
    <source>
        <dbReference type="Proteomes" id="UP000029121"/>
    </source>
</evidence>
<gene>
    <name evidence="2" type="ORF">CARUB_v10010966mg</name>
</gene>
<keyword evidence="1" id="KW-0732">Signal</keyword>
<dbReference type="EMBL" id="KB870805">
    <property type="protein sequence ID" value="EOA36430.1"/>
    <property type="molecule type" value="Genomic_DNA"/>
</dbReference>
<dbReference type="Proteomes" id="UP000029121">
    <property type="component" value="Unassembled WGS sequence"/>
</dbReference>
<evidence type="ECO:0008006" key="4">
    <source>
        <dbReference type="Google" id="ProtNLM"/>
    </source>
</evidence>
<organism evidence="2 3">
    <name type="scientific">Capsella rubella</name>
    <dbReference type="NCBI Taxonomy" id="81985"/>
    <lineage>
        <taxon>Eukaryota</taxon>
        <taxon>Viridiplantae</taxon>
        <taxon>Streptophyta</taxon>
        <taxon>Embryophyta</taxon>
        <taxon>Tracheophyta</taxon>
        <taxon>Spermatophyta</taxon>
        <taxon>Magnoliopsida</taxon>
        <taxon>eudicotyledons</taxon>
        <taxon>Gunneridae</taxon>
        <taxon>Pentapetalae</taxon>
        <taxon>rosids</taxon>
        <taxon>malvids</taxon>
        <taxon>Brassicales</taxon>
        <taxon>Brassicaceae</taxon>
        <taxon>Camelineae</taxon>
        <taxon>Capsella</taxon>
    </lineage>
</organism>
<sequence>MKMKNCIVVMMVLAVAMVTMVEEVEGTACMSRCLFLCGFFFQHPVSCEDKCNRKCHPYDQSQSPSQMETIGMRNIKS</sequence>
<proteinExistence type="predicted"/>